<keyword evidence="4" id="KW-1185">Reference proteome</keyword>
<sequence length="328" mass="36813">MYPYPYLSHPQSSTPIGQGVPGQYMQRFIGRLEQQLQDLHFRPSVSMCDTDTCPADTDFVIVWGTFPRFLRSIPPQTCKAIFSFGAGVDHLVSVAHCIPKQRGNDRIPLIRLTDDQRGQKMSEYVLFNVLRYITHAHTYRVQQEEALWSPVSHTYGVRVGFLGYGKLARHCHDAAKAFVPNVAVWTRTSRHPLKIHATLDQFLGDTDVLIVLCPLTPETRHLLNERTLSLLPKGACLINASRGPVVDTEGLKTVMQRGHLSFAALDVFETEPLPPSDSLWGMDNVYITPHCSAITSPMSVARDMAGKMRQICDGDTDVMGVVDMERMY</sequence>
<reference evidence="3 4" key="1">
    <citation type="journal article" date="2018" name="PLoS ONE">
        <title>The draft genome of Kipferlia bialata reveals reductive genome evolution in fornicate parasites.</title>
        <authorList>
            <person name="Tanifuji G."/>
            <person name="Takabayashi S."/>
            <person name="Kume K."/>
            <person name="Takagi M."/>
            <person name="Nakayama T."/>
            <person name="Kamikawa R."/>
            <person name="Inagaki Y."/>
            <person name="Hashimoto T."/>
        </authorList>
    </citation>
    <scope>NUCLEOTIDE SEQUENCE [LARGE SCALE GENOMIC DNA]</scope>
    <source>
        <strain evidence="3">NY0173</strain>
    </source>
</reference>
<evidence type="ECO:0000256" key="1">
    <source>
        <dbReference type="ARBA" id="ARBA00023002"/>
    </source>
</evidence>
<dbReference type="SUPFAM" id="SSF51735">
    <property type="entry name" value="NAD(P)-binding Rossmann-fold domains"/>
    <property type="match status" value="1"/>
</dbReference>
<dbReference type="GO" id="GO:0016618">
    <property type="term" value="F:hydroxypyruvate reductase [NAD(P)H] activity"/>
    <property type="evidence" value="ECO:0007669"/>
    <property type="project" value="TreeGrafter"/>
</dbReference>
<dbReference type="AlphaFoldDB" id="A0A9K3GIX1"/>
<organism evidence="3 4">
    <name type="scientific">Kipferlia bialata</name>
    <dbReference type="NCBI Taxonomy" id="797122"/>
    <lineage>
        <taxon>Eukaryota</taxon>
        <taxon>Metamonada</taxon>
        <taxon>Carpediemonas-like organisms</taxon>
        <taxon>Kipferlia</taxon>
    </lineage>
</organism>
<dbReference type="Proteomes" id="UP000265618">
    <property type="component" value="Unassembled WGS sequence"/>
</dbReference>
<dbReference type="Pfam" id="PF02826">
    <property type="entry name" value="2-Hacid_dh_C"/>
    <property type="match status" value="1"/>
</dbReference>
<evidence type="ECO:0000313" key="3">
    <source>
        <dbReference type="EMBL" id="GIQ84015.1"/>
    </source>
</evidence>
<accession>A0A9K3GIX1</accession>
<evidence type="ECO:0000259" key="2">
    <source>
        <dbReference type="Pfam" id="PF02826"/>
    </source>
</evidence>
<dbReference type="InterPro" id="IPR050223">
    <property type="entry name" value="D-isomer_2-hydroxyacid_DH"/>
</dbReference>
<dbReference type="PANTHER" id="PTHR10996:SF114">
    <property type="entry name" value="GLYOXYLATE_HYDROXYPYRUVATE REDUCTASE A"/>
    <property type="match status" value="1"/>
</dbReference>
<dbReference type="EMBL" id="BDIP01001272">
    <property type="protein sequence ID" value="GIQ84015.1"/>
    <property type="molecule type" value="Genomic_DNA"/>
</dbReference>
<protein>
    <recommendedName>
        <fullName evidence="2">D-isomer specific 2-hydroxyacid dehydrogenase NAD-binding domain-containing protein</fullName>
    </recommendedName>
</protein>
<evidence type="ECO:0000313" key="4">
    <source>
        <dbReference type="Proteomes" id="UP000265618"/>
    </source>
</evidence>
<dbReference type="GO" id="GO:0051287">
    <property type="term" value="F:NAD binding"/>
    <property type="evidence" value="ECO:0007669"/>
    <property type="project" value="InterPro"/>
</dbReference>
<dbReference type="OrthoDB" id="298012at2759"/>
<proteinExistence type="predicted"/>
<name>A0A9K3GIX1_9EUKA</name>
<dbReference type="Gene3D" id="3.40.50.720">
    <property type="entry name" value="NAD(P)-binding Rossmann-like Domain"/>
    <property type="match status" value="2"/>
</dbReference>
<dbReference type="InterPro" id="IPR036291">
    <property type="entry name" value="NAD(P)-bd_dom_sf"/>
</dbReference>
<gene>
    <name evidence="3" type="ORF">KIPB_005433</name>
</gene>
<feature type="domain" description="D-isomer specific 2-hydroxyacid dehydrogenase NAD-binding" evidence="2">
    <location>
        <begin position="130"/>
        <end position="292"/>
    </location>
</feature>
<dbReference type="GO" id="GO:0030267">
    <property type="term" value="F:glyoxylate reductase (NADPH) activity"/>
    <property type="evidence" value="ECO:0007669"/>
    <property type="project" value="TreeGrafter"/>
</dbReference>
<dbReference type="PROSITE" id="PS00671">
    <property type="entry name" value="D_2_HYDROXYACID_DH_3"/>
    <property type="match status" value="1"/>
</dbReference>
<keyword evidence="1" id="KW-0560">Oxidoreductase</keyword>
<comment type="caution">
    <text evidence="3">The sequence shown here is derived from an EMBL/GenBank/DDBJ whole genome shotgun (WGS) entry which is preliminary data.</text>
</comment>
<dbReference type="InterPro" id="IPR006140">
    <property type="entry name" value="D-isomer_DH_NAD-bd"/>
</dbReference>
<dbReference type="PANTHER" id="PTHR10996">
    <property type="entry name" value="2-HYDROXYACID DEHYDROGENASE-RELATED"/>
    <property type="match status" value="1"/>
</dbReference>
<dbReference type="GO" id="GO:0005829">
    <property type="term" value="C:cytosol"/>
    <property type="evidence" value="ECO:0007669"/>
    <property type="project" value="TreeGrafter"/>
</dbReference>
<dbReference type="InterPro" id="IPR029753">
    <property type="entry name" value="D-isomer_DH_CS"/>
</dbReference>